<feature type="chain" id="PRO_5035209768" evidence="2">
    <location>
        <begin position="20"/>
        <end position="576"/>
    </location>
</feature>
<keyword evidence="1" id="KW-1133">Transmembrane helix</keyword>
<proteinExistence type="predicted"/>
<comment type="caution">
    <text evidence="4">The sequence shown here is derived from an EMBL/GenBank/DDBJ whole genome shotgun (WGS) entry which is preliminary data.</text>
</comment>
<keyword evidence="4" id="KW-0808">Transferase</keyword>
<dbReference type="GO" id="GO:0000155">
    <property type="term" value="F:phosphorelay sensor kinase activity"/>
    <property type="evidence" value="ECO:0007669"/>
    <property type="project" value="InterPro"/>
</dbReference>
<evidence type="ECO:0000256" key="1">
    <source>
        <dbReference type="SAM" id="Phobius"/>
    </source>
</evidence>
<dbReference type="GO" id="GO:0016020">
    <property type="term" value="C:membrane"/>
    <property type="evidence" value="ECO:0007669"/>
    <property type="project" value="InterPro"/>
</dbReference>
<keyword evidence="2" id="KW-0732">Signal</keyword>
<dbReference type="SUPFAM" id="SSF55874">
    <property type="entry name" value="ATPase domain of HSP90 chaperone/DNA topoisomerase II/histidine kinase"/>
    <property type="match status" value="1"/>
</dbReference>
<dbReference type="InterPro" id="IPR036890">
    <property type="entry name" value="HATPase_C_sf"/>
</dbReference>
<dbReference type="AlphaFoldDB" id="A0A8J7U757"/>
<feature type="transmembrane region" description="Helical" evidence="1">
    <location>
        <begin position="344"/>
        <end position="362"/>
    </location>
</feature>
<feature type="transmembrane region" description="Helical" evidence="1">
    <location>
        <begin position="282"/>
        <end position="304"/>
    </location>
</feature>
<feature type="transmembrane region" description="Helical" evidence="1">
    <location>
        <begin position="216"/>
        <end position="240"/>
    </location>
</feature>
<dbReference type="InterPro" id="IPR050640">
    <property type="entry name" value="Bact_2-comp_sensor_kinase"/>
</dbReference>
<evidence type="ECO:0000313" key="4">
    <source>
        <dbReference type="EMBL" id="MBO1321066.1"/>
    </source>
</evidence>
<gene>
    <name evidence="4" type="ORF">J3U88_21485</name>
</gene>
<dbReference type="InterPro" id="IPR010559">
    <property type="entry name" value="Sig_transdc_His_kin_internal"/>
</dbReference>
<accession>A0A8J7U757</accession>
<dbReference type="PANTHER" id="PTHR34220:SF7">
    <property type="entry name" value="SENSOR HISTIDINE KINASE YPDA"/>
    <property type="match status" value="1"/>
</dbReference>
<reference evidence="4" key="1">
    <citation type="submission" date="2021-03" db="EMBL/GenBank/DDBJ databases">
        <authorList>
            <person name="Wang G."/>
        </authorList>
    </citation>
    <scope>NUCLEOTIDE SEQUENCE</scope>
    <source>
        <strain evidence="4">KCTC 12899</strain>
    </source>
</reference>
<feature type="transmembrane region" description="Helical" evidence="1">
    <location>
        <begin position="252"/>
        <end position="270"/>
    </location>
</feature>
<sequence length="576" mass="64410">MRRLAWFWLLPMTLCLVLADEGPAPHRHDLAPVWKGSLVQSWRYLASDDPAFADPMFSDGDLPVVVADGTAVAAPEGVVWFRRDVLLEGTLGETQFLGLYLEEQPVAYELYWNGRLLDQNGRVAASREEERPGTLLGYHAIPREASSPGRHLLAVRLSCHALPDLYRLPAVEIGTLNHFRGRQTDAYYLKLINLGIWFLAFALCVALFLGGRRHAAILWFTLFCMAVMGEIIGYLWLSFFPHPITHLPWKNAFYTWLPGINAFLLHVFFLSNFNIGERRRHLAIMVAVVGVSTGLGLPLSPFWYPLGLVIWQGTQRVPGAWPAALGLAGITLYFQGFGQVLSPSYSLVLILFLFCMTLSMSLQIQARERAHRQAEMRSARLETQLLKKNIQPHFLMNTLLSIISWIEDQPSRAIAMVRALADEFRIIDRISAEPLVPLAEELELCRAHLAIMGGRKDADYQLDVVCVGEEPAVPPLLLHTLIENALTHAFAPGESGTFSLHITEEARRCLVVLANGGSLLQQSDDVLGEEGVGLRYVRARLEESFPGGWSLVYGMEAARWVVRLSFPAGVRVPRSD</sequence>
<dbReference type="Pfam" id="PF06580">
    <property type="entry name" value="His_kinase"/>
    <property type="match status" value="1"/>
</dbReference>
<dbReference type="PANTHER" id="PTHR34220">
    <property type="entry name" value="SENSOR HISTIDINE KINASE YPDA"/>
    <property type="match status" value="1"/>
</dbReference>
<evidence type="ECO:0000313" key="5">
    <source>
        <dbReference type="Proteomes" id="UP000664417"/>
    </source>
</evidence>
<keyword evidence="1" id="KW-0812">Transmembrane</keyword>
<organism evidence="4 5">
    <name type="scientific">Acanthopleuribacter pedis</name>
    <dbReference type="NCBI Taxonomy" id="442870"/>
    <lineage>
        <taxon>Bacteria</taxon>
        <taxon>Pseudomonadati</taxon>
        <taxon>Acidobacteriota</taxon>
        <taxon>Holophagae</taxon>
        <taxon>Acanthopleuribacterales</taxon>
        <taxon>Acanthopleuribacteraceae</taxon>
        <taxon>Acanthopleuribacter</taxon>
    </lineage>
</organism>
<keyword evidence="1" id="KW-0472">Membrane</keyword>
<name>A0A8J7U757_9BACT</name>
<keyword evidence="4" id="KW-0418">Kinase</keyword>
<dbReference type="Proteomes" id="UP000664417">
    <property type="component" value="Unassembled WGS sequence"/>
</dbReference>
<feature type="signal peptide" evidence="2">
    <location>
        <begin position="1"/>
        <end position="19"/>
    </location>
</feature>
<dbReference type="EMBL" id="JAFREP010000021">
    <property type="protein sequence ID" value="MBO1321066.1"/>
    <property type="molecule type" value="Genomic_DNA"/>
</dbReference>
<protein>
    <submittedName>
        <fullName evidence="4">Histidine kinase</fullName>
    </submittedName>
</protein>
<evidence type="ECO:0000256" key="2">
    <source>
        <dbReference type="SAM" id="SignalP"/>
    </source>
</evidence>
<keyword evidence="5" id="KW-1185">Reference proteome</keyword>
<evidence type="ECO:0000259" key="3">
    <source>
        <dbReference type="Pfam" id="PF06580"/>
    </source>
</evidence>
<feature type="domain" description="Signal transduction histidine kinase internal region" evidence="3">
    <location>
        <begin position="382"/>
        <end position="455"/>
    </location>
</feature>
<dbReference type="RefSeq" id="WP_207861039.1">
    <property type="nucleotide sequence ID" value="NZ_JAFREP010000021.1"/>
</dbReference>
<feature type="transmembrane region" description="Helical" evidence="1">
    <location>
        <begin position="187"/>
        <end position="209"/>
    </location>
</feature>